<reference evidence="5" key="2">
    <citation type="submission" date="2025-08" db="UniProtKB">
        <authorList>
            <consortium name="Ensembl"/>
        </authorList>
    </citation>
    <scope>IDENTIFICATION</scope>
</reference>
<dbReference type="PROSITE" id="PS00615">
    <property type="entry name" value="C_TYPE_LECTIN_1"/>
    <property type="match status" value="1"/>
</dbReference>
<dbReference type="PANTHER" id="PTHR22803">
    <property type="entry name" value="MANNOSE, PHOSPHOLIPASE, LECTIN RECEPTOR RELATED"/>
    <property type="match status" value="1"/>
</dbReference>
<organism evidence="5 6">
    <name type="scientific">Oreochromis niloticus</name>
    <name type="common">Nile tilapia</name>
    <name type="synonym">Tilapia nilotica</name>
    <dbReference type="NCBI Taxonomy" id="8128"/>
    <lineage>
        <taxon>Eukaryota</taxon>
        <taxon>Metazoa</taxon>
        <taxon>Chordata</taxon>
        <taxon>Craniata</taxon>
        <taxon>Vertebrata</taxon>
        <taxon>Euteleostomi</taxon>
        <taxon>Actinopterygii</taxon>
        <taxon>Neopterygii</taxon>
        <taxon>Teleostei</taxon>
        <taxon>Neoteleostei</taxon>
        <taxon>Acanthomorphata</taxon>
        <taxon>Ovalentaria</taxon>
        <taxon>Cichlomorphae</taxon>
        <taxon>Cichliformes</taxon>
        <taxon>Cichlidae</taxon>
        <taxon>African cichlids</taxon>
        <taxon>Pseudocrenilabrinae</taxon>
        <taxon>Oreochromini</taxon>
        <taxon>Oreochromis</taxon>
    </lineage>
</organism>
<keyword evidence="3" id="KW-0812">Transmembrane</keyword>
<dbReference type="InterPro" id="IPR050111">
    <property type="entry name" value="C-type_lectin/snaclec_domain"/>
</dbReference>
<keyword evidence="3" id="KW-1133">Transmembrane helix</keyword>
<evidence type="ECO:0000256" key="1">
    <source>
        <dbReference type="ARBA" id="ARBA00022734"/>
    </source>
</evidence>
<dbReference type="InterPro" id="IPR016186">
    <property type="entry name" value="C-type_lectin-like/link_sf"/>
</dbReference>
<dbReference type="InterPro" id="IPR033989">
    <property type="entry name" value="CD209-like_CTLD"/>
</dbReference>
<gene>
    <name evidence="5" type="primary">LOC102077404</name>
</gene>
<reference evidence="5" key="3">
    <citation type="submission" date="2025-09" db="UniProtKB">
        <authorList>
            <consortium name="Ensembl"/>
        </authorList>
    </citation>
    <scope>IDENTIFICATION</scope>
</reference>
<feature type="domain" description="C-type lectin" evidence="4">
    <location>
        <begin position="135"/>
        <end position="256"/>
    </location>
</feature>
<keyword evidence="2" id="KW-1015">Disulfide bond</keyword>
<reference evidence="6" key="1">
    <citation type="submission" date="2012-01" db="EMBL/GenBank/DDBJ databases">
        <title>The Genome Sequence of Oreochromis niloticus (Nile Tilapia).</title>
        <authorList>
            <consortium name="Broad Institute Genome Assembly Team"/>
            <consortium name="Broad Institute Sequencing Platform"/>
            <person name="Di Palma F."/>
            <person name="Johnson J."/>
            <person name="Lander E.S."/>
            <person name="Lindblad-Toh K."/>
        </authorList>
    </citation>
    <scope>NUCLEOTIDE SEQUENCE [LARGE SCALE GENOMIC DNA]</scope>
</reference>
<dbReference type="PROSITE" id="PS50041">
    <property type="entry name" value="C_TYPE_LECTIN_2"/>
    <property type="match status" value="1"/>
</dbReference>
<dbReference type="CDD" id="cd03590">
    <property type="entry name" value="CLECT_DC-SIGN_like"/>
    <property type="match status" value="1"/>
</dbReference>
<keyword evidence="6" id="KW-1185">Reference proteome</keyword>
<evidence type="ECO:0000256" key="3">
    <source>
        <dbReference type="SAM" id="Phobius"/>
    </source>
</evidence>
<accession>A0A669CDF0</accession>
<keyword evidence="3" id="KW-0472">Membrane</keyword>
<evidence type="ECO:0000259" key="4">
    <source>
        <dbReference type="PROSITE" id="PS50041"/>
    </source>
</evidence>
<dbReference type="InterPro" id="IPR001304">
    <property type="entry name" value="C-type_lectin-like"/>
</dbReference>
<dbReference type="AlphaFoldDB" id="A0A669CDF0"/>
<feature type="transmembrane region" description="Helical" evidence="3">
    <location>
        <begin position="12"/>
        <end position="39"/>
    </location>
</feature>
<name>A0A669CDF0_ORENI</name>
<dbReference type="InterPro" id="IPR016187">
    <property type="entry name" value="CTDL_fold"/>
</dbReference>
<protein>
    <submittedName>
        <fullName evidence="5">C-type lectin domain family 10 member A-like</fullName>
    </submittedName>
</protein>
<evidence type="ECO:0000256" key="2">
    <source>
        <dbReference type="ARBA" id="ARBA00023157"/>
    </source>
</evidence>
<dbReference type="Pfam" id="PF00059">
    <property type="entry name" value="Lectin_C"/>
    <property type="match status" value="1"/>
</dbReference>
<evidence type="ECO:0000313" key="5">
    <source>
        <dbReference type="Ensembl" id="ENSONIP00000046230.1"/>
    </source>
</evidence>
<dbReference type="GeneTree" id="ENSGT01030000234575"/>
<dbReference type="GO" id="GO:0030246">
    <property type="term" value="F:carbohydrate binding"/>
    <property type="evidence" value="ECO:0007669"/>
    <property type="project" value="UniProtKB-KW"/>
</dbReference>
<evidence type="ECO:0000313" key="6">
    <source>
        <dbReference type="Proteomes" id="UP000005207"/>
    </source>
</evidence>
<sequence>MFFSGPRRSKRSLHLGVILSLSLLSVFFLSGLITLGFFYHNCLYDSAKQLLEINNQLSSMGEERDLNANLSTVSNNLSSITEERDLLNTNLSAVSSQLSSMTKERDLLTEKTNELKSLLCLSNQNKACPAGWNKFNCSCYLLSERSASWDEARKECRDRGADLVVIDSPEDQTALSNIATTEAWIGLNDKEQEGTWKWLDGTPLTLIPAGNWEEDQPDNGGGSSHWGEEDCVHVRTDMKKSWNDRSCSTSFKWICEKTP</sequence>
<dbReference type="SUPFAM" id="SSF56436">
    <property type="entry name" value="C-type lectin-like"/>
    <property type="match status" value="1"/>
</dbReference>
<dbReference type="Proteomes" id="UP000005207">
    <property type="component" value="Linkage group LG3"/>
</dbReference>
<dbReference type="Gene3D" id="3.10.100.10">
    <property type="entry name" value="Mannose-Binding Protein A, subunit A"/>
    <property type="match status" value="1"/>
</dbReference>
<proteinExistence type="predicted"/>
<dbReference type="SMART" id="SM00034">
    <property type="entry name" value="CLECT"/>
    <property type="match status" value="1"/>
</dbReference>
<dbReference type="Ensembl" id="ENSONIT00000079176.1">
    <property type="protein sequence ID" value="ENSONIP00000046230.1"/>
    <property type="gene ID" value="ENSONIG00000028242.1"/>
</dbReference>
<keyword evidence="1" id="KW-0430">Lectin</keyword>
<dbReference type="InterPro" id="IPR018378">
    <property type="entry name" value="C-type_lectin_CS"/>
</dbReference>